<keyword evidence="1" id="KW-1133">Transmembrane helix</keyword>
<keyword evidence="1" id="KW-0812">Transmembrane</keyword>
<evidence type="ECO:0000256" key="1">
    <source>
        <dbReference type="SAM" id="Phobius"/>
    </source>
</evidence>
<organism evidence="2">
    <name type="scientific">Aeromonas hydrophila</name>
    <dbReference type="NCBI Taxonomy" id="644"/>
    <lineage>
        <taxon>Bacteria</taxon>
        <taxon>Pseudomonadati</taxon>
        <taxon>Pseudomonadota</taxon>
        <taxon>Gammaproteobacteria</taxon>
        <taxon>Aeromonadales</taxon>
        <taxon>Aeromonadaceae</taxon>
        <taxon>Aeromonas</taxon>
    </lineage>
</organism>
<gene>
    <name evidence="2" type="ORF">H2136_09555</name>
</gene>
<dbReference type="EMBL" id="JACLAN010000004">
    <property type="protein sequence ID" value="MBC8673991.1"/>
    <property type="molecule type" value="Genomic_DNA"/>
</dbReference>
<evidence type="ECO:0000313" key="2">
    <source>
        <dbReference type="EMBL" id="MBC8673991.1"/>
    </source>
</evidence>
<protein>
    <submittedName>
        <fullName evidence="2">Uncharacterized protein</fullName>
    </submittedName>
</protein>
<keyword evidence="1" id="KW-0472">Membrane</keyword>
<sequence>MSSADNLTIIPTELSFNWRIEHRTTKPRWQQSTYFIEPHHRTLLDEHFRIKGRTTWYESVDQMQIDKDSYLKHYDTQRLHQRWMTEGRPHTQHAQDWSEIDTEEGAMYSIVSKAQIRSRSLVIARYAYPVTILLIIFIDK</sequence>
<comment type="caution">
    <text evidence="2">The sequence shown here is derived from an EMBL/GenBank/DDBJ whole genome shotgun (WGS) entry which is preliminary data.</text>
</comment>
<proteinExistence type="predicted"/>
<accession>A0A926FHJ9</accession>
<dbReference type="AlphaFoldDB" id="A0A926FHJ9"/>
<feature type="transmembrane region" description="Helical" evidence="1">
    <location>
        <begin position="122"/>
        <end position="138"/>
    </location>
</feature>
<reference evidence="2" key="1">
    <citation type="submission" date="2020-07" db="EMBL/GenBank/DDBJ databases">
        <title>Carbapenem Resistant Aeromonas hydrophila Carrying blacphA7 Isolated from Two Solid Organ Transplant Patients.</title>
        <authorList>
            <person name="Hilt E."/>
            <person name="Fitzwater S.P."/>
            <person name="Ward K."/>
            <person name="De St Maurice A."/>
            <person name="Chandrasekaran S."/>
            <person name="Garner O.B."/>
            <person name="Yang S."/>
        </authorList>
    </citation>
    <scope>NUCLEOTIDE SEQUENCE</scope>
    <source>
        <strain evidence="2">B-1</strain>
    </source>
</reference>
<name>A0A926FHJ9_AERHY</name>